<dbReference type="InterPro" id="IPR007492">
    <property type="entry name" value="LytTR_DNA-bd_dom"/>
</dbReference>
<dbReference type="PANTHER" id="PTHR37299">
    <property type="entry name" value="TRANSCRIPTIONAL REGULATOR-RELATED"/>
    <property type="match status" value="1"/>
</dbReference>
<accession>A0A4Q7N4X7</accession>
<evidence type="ECO:0000313" key="4">
    <source>
        <dbReference type="EMBL" id="RZS76061.1"/>
    </source>
</evidence>
<reference evidence="4 5" key="1">
    <citation type="submission" date="2019-02" db="EMBL/GenBank/DDBJ databases">
        <title>Genomic Encyclopedia of Type Strains, Phase IV (KMG-IV): sequencing the most valuable type-strain genomes for metagenomic binning, comparative biology and taxonomic classification.</title>
        <authorList>
            <person name="Goeker M."/>
        </authorList>
    </citation>
    <scope>NUCLEOTIDE SEQUENCE [LARGE SCALE GENOMIC DNA]</scope>
    <source>
        <strain evidence="4 5">DSM 18116</strain>
    </source>
</reference>
<dbReference type="Pfam" id="PF00072">
    <property type="entry name" value="Response_reg"/>
    <property type="match status" value="1"/>
</dbReference>
<dbReference type="OrthoDB" id="2168082at2"/>
<keyword evidence="1" id="KW-0597">Phosphoprotein</keyword>
<feature type="modified residue" description="4-aspartylphosphate" evidence="1">
    <location>
        <position position="57"/>
    </location>
</feature>
<sequence length="243" mass="27238">MTDLLTCVILDDNYLDRLAIESELAGRDSIRLLGSFASALEAVGPIREFKPDILLLDINMPGLNGLQFLKGLGARAPLCIVVSSHPEYALESFELNVFDYILKPLTTERFDQALKRLRAFLLIKQKAEAYVTLIETEKIVFKDGHHEIHLNVNEISYLEAFGDYTKIVTSGKDYLTLATLGSFLENLRSEKFVRIHRSYAVAKAKVSRITHNTIGVNDIDLPVGKTYRISLAQLKSIHGSKKS</sequence>
<dbReference type="AlphaFoldDB" id="A0A4Q7N4X7"/>
<evidence type="ECO:0000259" key="2">
    <source>
        <dbReference type="PROSITE" id="PS50110"/>
    </source>
</evidence>
<proteinExistence type="predicted"/>
<dbReference type="Gene3D" id="2.40.50.1020">
    <property type="entry name" value="LytTr DNA-binding domain"/>
    <property type="match status" value="1"/>
</dbReference>
<dbReference type="PANTHER" id="PTHR37299:SF1">
    <property type="entry name" value="STAGE 0 SPORULATION PROTEIN A HOMOLOG"/>
    <property type="match status" value="1"/>
</dbReference>
<protein>
    <submittedName>
        <fullName evidence="4">LytTR family two component transcriptional regulator</fullName>
    </submittedName>
</protein>
<dbReference type="InterPro" id="IPR001789">
    <property type="entry name" value="Sig_transdc_resp-reg_receiver"/>
</dbReference>
<dbReference type="SMART" id="SM00448">
    <property type="entry name" value="REC"/>
    <property type="match status" value="1"/>
</dbReference>
<dbReference type="Gene3D" id="3.40.50.2300">
    <property type="match status" value="1"/>
</dbReference>
<dbReference type="Pfam" id="PF04397">
    <property type="entry name" value="LytTR"/>
    <property type="match status" value="1"/>
</dbReference>
<dbReference type="InterPro" id="IPR011006">
    <property type="entry name" value="CheY-like_superfamily"/>
</dbReference>
<evidence type="ECO:0000259" key="3">
    <source>
        <dbReference type="PROSITE" id="PS50930"/>
    </source>
</evidence>
<evidence type="ECO:0000256" key="1">
    <source>
        <dbReference type="PROSITE-ProRule" id="PRU00169"/>
    </source>
</evidence>
<comment type="caution">
    <text evidence="4">The sequence shown here is derived from an EMBL/GenBank/DDBJ whole genome shotgun (WGS) entry which is preliminary data.</text>
</comment>
<dbReference type="GO" id="GO:0000156">
    <property type="term" value="F:phosphorelay response regulator activity"/>
    <property type="evidence" value="ECO:0007669"/>
    <property type="project" value="InterPro"/>
</dbReference>
<dbReference type="GO" id="GO:0003677">
    <property type="term" value="F:DNA binding"/>
    <property type="evidence" value="ECO:0007669"/>
    <property type="project" value="InterPro"/>
</dbReference>
<dbReference type="SMART" id="SM00850">
    <property type="entry name" value="LytTR"/>
    <property type="match status" value="1"/>
</dbReference>
<dbReference type="PROSITE" id="PS50930">
    <property type="entry name" value="HTH_LYTTR"/>
    <property type="match status" value="1"/>
</dbReference>
<dbReference type="RefSeq" id="WP_130540381.1">
    <property type="nucleotide sequence ID" value="NZ_CP042431.1"/>
</dbReference>
<name>A0A4Q7N4X7_9BACT</name>
<evidence type="ECO:0000313" key="5">
    <source>
        <dbReference type="Proteomes" id="UP000293874"/>
    </source>
</evidence>
<dbReference type="Proteomes" id="UP000293874">
    <property type="component" value="Unassembled WGS sequence"/>
</dbReference>
<feature type="domain" description="Response regulatory" evidence="2">
    <location>
        <begin position="6"/>
        <end position="118"/>
    </location>
</feature>
<dbReference type="EMBL" id="SGXA01000001">
    <property type="protein sequence ID" value="RZS76061.1"/>
    <property type="molecule type" value="Genomic_DNA"/>
</dbReference>
<dbReference type="PROSITE" id="PS50110">
    <property type="entry name" value="RESPONSE_REGULATORY"/>
    <property type="match status" value="1"/>
</dbReference>
<dbReference type="InterPro" id="IPR046947">
    <property type="entry name" value="LytR-like"/>
</dbReference>
<keyword evidence="5" id="KW-1185">Reference proteome</keyword>
<dbReference type="SUPFAM" id="SSF52172">
    <property type="entry name" value="CheY-like"/>
    <property type="match status" value="1"/>
</dbReference>
<organism evidence="4 5">
    <name type="scientific">Pseudobacter ginsenosidimutans</name>
    <dbReference type="NCBI Taxonomy" id="661488"/>
    <lineage>
        <taxon>Bacteria</taxon>
        <taxon>Pseudomonadati</taxon>
        <taxon>Bacteroidota</taxon>
        <taxon>Chitinophagia</taxon>
        <taxon>Chitinophagales</taxon>
        <taxon>Chitinophagaceae</taxon>
        <taxon>Pseudobacter</taxon>
    </lineage>
</organism>
<gene>
    <name evidence="4" type="ORF">EV199_1938</name>
</gene>
<feature type="domain" description="HTH LytTR-type" evidence="3">
    <location>
        <begin position="139"/>
        <end position="237"/>
    </location>
</feature>